<feature type="transmembrane region" description="Helical" evidence="1">
    <location>
        <begin position="217"/>
        <end position="238"/>
    </location>
</feature>
<dbReference type="Proteomes" id="UP001241758">
    <property type="component" value="Unassembled WGS sequence"/>
</dbReference>
<feature type="transmembrane region" description="Helical" evidence="1">
    <location>
        <begin position="259"/>
        <end position="279"/>
    </location>
</feature>
<dbReference type="PANTHER" id="PTHR35337">
    <property type="entry name" value="SLR1478 PROTEIN"/>
    <property type="match status" value="1"/>
</dbReference>
<comment type="caution">
    <text evidence="2">The sequence shown here is derived from an EMBL/GenBank/DDBJ whole genome shotgun (WGS) entry which is preliminary data.</text>
</comment>
<organism evidence="2 3">
    <name type="scientific">Actinoplanes sandaracinus</name>
    <dbReference type="NCBI Taxonomy" id="3045177"/>
    <lineage>
        <taxon>Bacteria</taxon>
        <taxon>Bacillati</taxon>
        <taxon>Actinomycetota</taxon>
        <taxon>Actinomycetes</taxon>
        <taxon>Micromonosporales</taxon>
        <taxon>Micromonosporaceae</taxon>
        <taxon>Actinoplanes</taxon>
    </lineage>
</organism>
<proteinExistence type="predicted"/>
<feature type="transmembrane region" description="Helical" evidence="1">
    <location>
        <begin position="285"/>
        <end position="305"/>
    </location>
</feature>
<dbReference type="PANTHER" id="PTHR35337:SF1">
    <property type="entry name" value="SLR1478 PROTEIN"/>
    <property type="match status" value="1"/>
</dbReference>
<evidence type="ECO:0000313" key="3">
    <source>
        <dbReference type="Proteomes" id="UP001241758"/>
    </source>
</evidence>
<gene>
    <name evidence="2" type="ORF">QLQ12_41620</name>
</gene>
<evidence type="ECO:0000313" key="2">
    <source>
        <dbReference type="EMBL" id="MDI6105104.1"/>
    </source>
</evidence>
<accession>A0ABT6WZD9</accession>
<dbReference type="Pfam" id="PF01944">
    <property type="entry name" value="SpoIIM"/>
    <property type="match status" value="1"/>
</dbReference>
<keyword evidence="1" id="KW-0472">Membrane</keyword>
<feature type="transmembrane region" description="Helical" evidence="1">
    <location>
        <begin position="192"/>
        <end position="211"/>
    </location>
</feature>
<keyword evidence="3" id="KW-1185">Reference proteome</keyword>
<dbReference type="InterPro" id="IPR002798">
    <property type="entry name" value="SpoIIM-like"/>
</dbReference>
<sequence length="327" mass="36109">MDLDAYVAEHGGEWRRLEVLVTQRRLDPAEVDEMVLLYQRAATHLSIVRSRTPDAVVLADLSRLVLAGRAAINRSDRMSWRPVAGFFAARLPAALYRTRWWWITVMVVLVGAAWGLIAYVQQHPQVLTDWFGRHPDEQILVDNFVGYYSEYRAETFFASVWVNNAMLTAQCLASGVLIVPVFYLLGDNLLKIGMMGAAMFDAGAGDVYLTYIAPHGFLELTAIFVGGGVGLRIGWSWIAPGPLMSRRTSLVHWAREGMTVAVGLVFVLLVAGLLEAWVTPSALPPAVRIGIGAGLWGLFLVYALVWGRAVALRGEEVQSRPEALSSR</sequence>
<protein>
    <submittedName>
        <fullName evidence="2">Stage II sporulation protein M</fullName>
    </submittedName>
</protein>
<keyword evidence="1" id="KW-0812">Transmembrane</keyword>
<dbReference type="EMBL" id="JASCTH010000040">
    <property type="protein sequence ID" value="MDI6105104.1"/>
    <property type="molecule type" value="Genomic_DNA"/>
</dbReference>
<evidence type="ECO:0000256" key="1">
    <source>
        <dbReference type="SAM" id="Phobius"/>
    </source>
</evidence>
<reference evidence="2 3" key="1">
    <citation type="submission" date="2023-05" db="EMBL/GenBank/DDBJ databases">
        <title>Actinoplanes sp. NEAU-A12 genome sequencing.</title>
        <authorList>
            <person name="Wang Z.-S."/>
        </authorList>
    </citation>
    <scope>NUCLEOTIDE SEQUENCE [LARGE SCALE GENOMIC DNA]</scope>
    <source>
        <strain evidence="2 3">NEAU-A12</strain>
    </source>
</reference>
<name>A0ABT6WZD9_9ACTN</name>
<feature type="transmembrane region" description="Helical" evidence="1">
    <location>
        <begin position="165"/>
        <end position="185"/>
    </location>
</feature>
<dbReference type="RefSeq" id="WP_282766566.1">
    <property type="nucleotide sequence ID" value="NZ_JASCTH010000040.1"/>
</dbReference>
<keyword evidence="1" id="KW-1133">Transmembrane helix</keyword>
<feature type="transmembrane region" description="Helical" evidence="1">
    <location>
        <begin position="100"/>
        <end position="120"/>
    </location>
</feature>